<gene>
    <name evidence="11" type="ORF">OD750_025330</name>
</gene>
<evidence type="ECO:0000256" key="4">
    <source>
        <dbReference type="ARBA" id="ARBA00022449"/>
    </source>
</evidence>
<dbReference type="AlphaFoldDB" id="A0A9X3YQ04"/>
<feature type="transmembrane region" description="Helical" evidence="9">
    <location>
        <begin position="58"/>
        <end position="75"/>
    </location>
</feature>
<feature type="transmembrane region" description="Helical" evidence="9">
    <location>
        <begin position="521"/>
        <end position="539"/>
    </location>
</feature>
<dbReference type="Gene3D" id="1.20.1530.20">
    <property type="match status" value="1"/>
</dbReference>
<feature type="transmembrane region" description="Helical" evidence="9">
    <location>
        <begin position="273"/>
        <end position="292"/>
    </location>
</feature>
<keyword evidence="6 9" id="KW-1133">Transmembrane helix</keyword>
<keyword evidence="4" id="KW-0050">Antiport</keyword>
<dbReference type="RefSeq" id="WP_263543979.1">
    <property type="nucleotide sequence ID" value="NZ_JAOVZO020000021.1"/>
</dbReference>
<feature type="transmembrane region" description="Helical" evidence="9">
    <location>
        <begin position="466"/>
        <end position="484"/>
    </location>
</feature>
<feature type="transmembrane region" description="Helical" evidence="9">
    <location>
        <begin position="298"/>
        <end position="320"/>
    </location>
</feature>
<evidence type="ECO:0000256" key="6">
    <source>
        <dbReference type="ARBA" id="ARBA00022989"/>
    </source>
</evidence>
<evidence type="ECO:0000256" key="7">
    <source>
        <dbReference type="ARBA" id="ARBA00023065"/>
    </source>
</evidence>
<proteinExistence type="inferred from homology"/>
<feature type="transmembrane region" description="Helical" evidence="9">
    <location>
        <begin position="31"/>
        <end position="52"/>
    </location>
</feature>
<feature type="transmembrane region" description="Helical" evidence="9">
    <location>
        <begin position="111"/>
        <end position="134"/>
    </location>
</feature>
<feature type="transmembrane region" description="Helical" evidence="9">
    <location>
        <begin position="87"/>
        <end position="105"/>
    </location>
</feature>
<keyword evidence="8 9" id="KW-0472">Membrane</keyword>
<comment type="caution">
    <text evidence="11">The sequence shown here is derived from an EMBL/GenBank/DDBJ whole genome shotgun (WGS) entry which is preliminary data.</text>
</comment>
<comment type="similarity">
    <text evidence="2">Belongs to the monovalent cation:proton antiporter 2 (CPA2) transporter (TC 2.A.37) family.</text>
</comment>
<dbReference type="GO" id="GO:0015297">
    <property type="term" value="F:antiporter activity"/>
    <property type="evidence" value="ECO:0007669"/>
    <property type="project" value="UniProtKB-KW"/>
</dbReference>
<dbReference type="InterPro" id="IPR006153">
    <property type="entry name" value="Cation/H_exchanger_TM"/>
</dbReference>
<comment type="subcellular location">
    <subcellularLocation>
        <location evidence="1">Membrane</location>
        <topology evidence="1">Multi-pass membrane protein</topology>
    </subcellularLocation>
</comment>
<feature type="transmembrane region" description="Helical" evidence="9">
    <location>
        <begin position="545"/>
        <end position="564"/>
    </location>
</feature>
<feature type="transmembrane region" description="Helical" evidence="9">
    <location>
        <begin position="6"/>
        <end position="24"/>
    </location>
</feature>
<keyword evidence="12" id="KW-1185">Reference proteome</keyword>
<feature type="transmembrane region" description="Helical" evidence="9">
    <location>
        <begin position="155"/>
        <end position="178"/>
    </location>
</feature>
<evidence type="ECO:0000313" key="11">
    <source>
        <dbReference type="EMBL" id="MDC8015859.1"/>
    </source>
</evidence>
<feature type="domain" description="Cation/H+ exchanger transmembrane" evidence="10">
    <location>
        <begin position="14"/>
        <end position="376"/>
    </location>
</feature>
<keyword evidence="7" id="KW-0406">Ion transport</keyword>
<evidence type="ECO:0000256" key="2">
    <source>
        <dbReference type="ARBA" id="ARBA00005551"/>
    </source>
</evidence>
<evidence type="ECO:0000256" key="3">
    <source>
        <dbReference type="ARBA" id="ARBA00022448"/>
    </source>
</evidence>
<feature type="transmembrane region" description="Helical" evidence="9">
    <location>
        <begin position="357"/>
        <end position="376"/>
    </location>
</feature>
<organism evidence="11 12">
    <name type="scientific">Tahibacter soli</name>
    <dbReference type="NCBI Taxonomy" id="2983605"/>
    <lineage>
        <taxon>Bacteria</taxon>
        <taxon>Pseudomonadati</taxon>
        <taxon>Pseudomonadota</taxon>
        <taxon>Gammaproteobacteria</taxon>
        <taxon>Lysobacterales</taxon>
        <taxon>Rhodanobacteraceae</taxon>
        <taxon>Tahibacter</taxon>
    </lineage>
</organism>
<feature type="transmembrane region" description="Helical" evidence="9">
    <location>
        <begin position="243"/>
        <end position="261"/>
    </location>
</feature>
<dbReference type="EMBL" id="JAOVZO020000021">
    <property type="protein sequence ID" value="MDC8015859.1"/>
    <property type="molecule type" value="Genomic_DNA"/>
</dbReference>
<dbReference type="GO" id="GO:0016020">
    <property type="term" value="C:membrane"/>
    <property type="evidence" value="ECO:0007669"/>
    <property type="project" value="UniProtKB-SubCell"/>
</dbReference>
<reference evidence="11" key="1">
    <citation type="submission" date="2023-02" db="EMBL/GenBank/DDBJ databases">
        <title>Tahibacter soli sp. nov. isolated from soil.</title>
        <authorList>
            <person name="Baek J.H."/>
            <person name="Lee J.K."/>
            <person name="Choi D.G."/>
            <person name="Jeon C.O."/>
        </authorList>
    </citation>
    <scope>NUCLEOTIDE SEQUENCE</scope>
    <source>
        <strain evidence="11">BL</strain>
    </source>
</reference>
<evidence type="ECO:0000256" key="1">
    <source>
        <dbReference type="ARBA" id="ARBA00004141"/>
    </source>
</evidence>
<dbReference type="InterPro" id="IPR038770">
    <property type="entry name" value="Na+/solute_symporter_sf"/>
</dbReference>
<evidence type="ECO:0000256" key="8">
    <source>
        <dbReference type="ARBA" id="ARBA00023136"/>
    </source>
</evidence>
<name>A0A9X3YQ04_9GAMM</name>
<evidence type="ECO:0000256" key="5">
    <source>
        <dbReference type="ARBA" id="ARBA00022692"/>
    </source>
</evidence>
<feature type="transmembrane region" description="Helical" evidence="9">
    <location>
        <begin position="190"/>
        <end position="208"/>
    </location>
</feature>
<keyword evidence="5 9" id="KW-0812">Transmembrane</keyword>
<evidence type="ECO:0000256" key="9">
    <source>
        <dbReference type="SAM" id="Phobius"/>
    </source>
</evidence>
<feature type="transmembrane region" description="Helical" evidence="9">
    <location>
        <begin position="425"/>
        <end position="446"/>
    </location>
</feature>
<dbReference type="Pfam" id="PF00999">
    <property type="entry name" value="Na_H_Exchanger"/>
    <property type="match status" value="1"/>
</dbReference>
<evidence type="ECO:0000313" key="12">
    <source>
        <dbReference type="Proteomes" id="UP001139971"/>
    </source>
</evidence>
<dbReference type="GO" id="GO:1902600">
    <property type="term" value="P:proton transmembrane transport"/>
    <property type="evidence" value="ECO:0007669"/>
    <property type="project" value="InterPro"/>
</dbReference>
<dbReference type="PANTHER" id="PTHR42751:SF3">
    <property type="entry name" value="SODIUM_GLUTAMATE SYMPORTER"/>
    <property type="match status" value="1"/>
</dbReference>
<dbReference type="Proteomes" id="UP001139971">
    <property type="component" value="Unassembled WGS sequence"/>
</dbReference>
<dbReference type="PANTHER" id="PTHR42751">
    <property type="entry name" value="SODIUM/HYDROGEN EXCHANGER FAMILY/TRKA DOMAIN PROTEIN"/>
    <property type="match status" value="1"/>
</dbReference>
<keyword evidence="3" id="KW-0813">Transport</keyword>
<protein>
    <submittedName>
        <fullName evidence="11">Cation:proton antiporter</fullName>
    </submittedName>
</protein>
<sequence>MHGIGFLQDLAVIMVVAGLTTIVFHRLRQPVVLGYILAGVLIGPHTPPFALITNEETIKSIADLGVVLLMFSLGLEFSLRRLREVGVAALVATGVEVMLMLWIGYELGRWFGWRTMDALFLGSLMAISSTMLVLRSIEDARRQRERFARLTIGILLVEDVFAIVLIAVLSGIAISGAIEPGHALATIGKLSLFIVVGLVLGLLLLPRLVDHVASFGRSEMLLVTSLGICFGVSLLAAETGFSVALGAFIGGAIVAEAKSARRVEKLIEPLRDMFGALFFVAIGLLIDPRMLVDYAVPVILVALAVIVGKTLACTFGGVIAGNDGHTSLRAGLGLAQIGEFSFVIAALGVSTGVTSEFLYPIAVAASVLTAFVTPYLSRASDRIADGVRAAMPGKVNALMSAYANWIAGLKPVEENAAIAAMLRRLVVHIVINMALVAAVFLGAAWLKPRILVWLPQWAASETLRRSLLWSAALVVSMPMLIAAYRKADALGMVLAELGIREGAAGARTYALRRVLGKMIPLAMLVILALLVMALGSAILPSAGVLILLLAGALALAAFLWRSFVQVHARLQTTLRDVMDPSGKPESHQITDHGH</sequence>
<accession>A0A9X3YQ04</accession>
<evidence type="ECO:0000259" key="10">
    <source>
        <dbReference type="Pfam" id="PF00999"/>
    </source>
</evidence>